<proteinExistence type="predicted"/>
<evidence type="ECO:0000256" key="1">
    <source>
        <dbReference type="SAM" id="MobiDB-lite"/>
    </source>
</evidence>
<dbReference type="EMBL" id="JASNQZ010000014">
    <property type="protein sequence ID" value="KAL0948605.1"/>
    <property type="molecule type" value="Genomic_DNA"/>
</dbReference>
<name>A0ABR3IZ10_9AGAR</name>
<protein>
    <submittedName>
        <fullName evidence="2">Uncharacterized protein</fullName>
    </submittedName>
</protein>
<feature type="region of interest" description="Disordered" evidence="1">
    <location>
        <begin position="82"/>
        <end position="101"/>
    </location>
</feature>
<sequence length="101" mass="11448">MEESLAPESREEAQCLLELARGDREVHVAEKAFIDQQVKAAALRVRLYRLRSSQAAQRILAAELEIGRIRCLLSQTGHRDLLNPTSNNRRHVRSTMRAASL</sequence>
<evidence type="ECO:0000313" key="3">
    <source>
        <dbReference type="Proteomes" id="UP001556367"/>
    </source>
</evidence>
<evidence type="ECO:0000313" key="2">
    <source>
        <dbReference type="EMBL" id="KAL0948605.1"/>
    </source>
</evidence>
<accession>A0ABR3IZ10</accession>
<dbReference type="Proteomes" id="UP001556367">
    <property type="component" value="Unassembled WGS sequence"/>
</dbReference>
<gene>
    <name evidence="2" type="ORF">HGRIS_011162</name>
</gene>
<organism evidence="2 3">
    <name type="scientific">Hohenbuehelia grisea</name>
    <dbReference type="NCBI Taxonomy" id="104357"/>
    <lineage>
        <taxon>Eukaryota</taxon>
        <taxon>Fungi</taxon>
        <taxon>Dikarya</taxon>
        <taxon>Basidiomycota</taxon>
        <taxon>Agaricomycotina</taxon>
        <taxon>Agaricomycetes</taxon>
        <taxon>Agaricomycetidae</taxon>
        <taxon>Agaricales</taxon>
        <taxon>Pleurotineae</taxon>
        <taxon>Pleurotaceae</taxon>
        <taxon>Hohenbuehelia</taxon>
    </lineage>
</organism>
<reference evidence="3" key="1">
    <citation type="submission" date="2024-06" db="EMBL/GenBank/DDBJ databases">
        <title>Multi-omics analyses provide insights into the biosynthesis of the anticancer antibiotic pleurotin in Hohenbuehelia grisea.</title>
        <authorList>
            <person name="Weaver J.A."/>
            <person name="Alberti F."/>
        </authorList>
    </citation>
    <scope>NUCLEOTIDE SEQUENCE [LARGE SCALE GENOMIC DNA]</scope>
    <source>
        <strain evidence="3">T-177</strain>
    </source>
</reference>
<keyword evidence="3" id="KW-1185">Reference proteome</keyword>
<comment type="caution">
    <text evidence="2">The sequence shown here is derived from an EMBL/GenBank/DDBJ whole genome shotgun (WGS) entry which is preliminary data.</text>
</comment>